<name>A0A7X0Y6L0_9LIST</name>
<keyword evidence="2" id="KW-0378">Hydrolase</keyword>
<reference evidence="5 6" key="1">
    <citation type="submission" date="2020-03" db="EMBL/GenBank/DDBJ databases">
        <title>Soil Listeria distribution.</title>
        <authorList>
            <person name="Liao J."/>
            <person name="Wiedmann M."/>
        </authorList>
    </citation>
    <scope>NUCLEOTIDE SEQUENCE [LARGE SCALE GENOMIC DNA]</scope>
    <source>
        <strain evidence="5 6">FSL L7-0741</strain>
    </source>
</reference>
<feature type="active site" description="Acyl-thioester intermediate" evidence="4">
    <location>
        <position position="199"/>
    </location>
</feature>
<evidence type="ECO:0000256" key="3">
    <source>
        <dbReference type="ARBA" id="ARBA00022807"/>
    </source>
</evidence>
<dbReference type="SUPFAM" id="SSF63817">
    <property type="entry name" value="Sortase"/>
    <property type="match status" value="1"/>
</dbReference>
<dbReference type="InterPro" id="IPR042007">
    <property type="entry name" value="Sortase_A"/>
</dbReference>
<evidence type="ECO:0000256" key="2">
    <source>
        <dbReference type="ARBA" id="ARBA00022801"/>
    </source>
</evidence>
<dbReference type="CDD" id="cd06165">
    <property type="entry name" value="Sortase_A"/>
    <property type="match status" value="1"/>
</dbReference>
<dbReference type="Proteomes" id="UP000535908">
    <property type="component" value="Unassembled WGS sequence"/>
</dbReference>
<gene>
    <name evidence="5" type="ORF">HCA69_16280</name>
</gene>
<feature type="active site" description="Proton donor/acceptor" evidence="4">
    <location>
        <position position="138"/>
    </location>
</feature>
<dbReference type="InterPro" id="IPR005754">
    <property type="entry name" value="Sortase"/>
</dbReference>
<keyword evidence="1" id="KW-0645">Protease</keyword>
<accession>A0A7X0Y6L0</accession>
<dbReference type="NCBIfam" id="TIGR01076">
    <property type="entry name" value="sortase_fam"/>
    <property type="match status" value="1"/>
</dbReference>
<dbReference type="AlphaFoldDB" id="A0A7X0Y6L0"/>
<dbReference type="Pfam" id="PF04203">
    <property type="entry name" value="Sortase"/>
    <property type="match status" value="1"/>
</dbReference>
<protein>
    <submittedName>
        <fullName evidence="5">Class A sortase</fullName>
    </submittedName>
</protein>
<comment type="caution">
    <text evidence="5">The sequence shown here is derived from an EMBL/GenBank/DDBJ whole genome shotgun (WGS) entry which is preliminary data.</text>
</comment>
<evidence type="ECO:0000256" key="4">
    <source>
        <dbReference type="PIRSR" id="PIRSR605754-1"/>
    </source>
</evidence>
<dbReference type="GO" id="GO:0006508">
    <property type="term" value="P:proteolysis"/>
    <property type="evidence" value="ECO:0007669"/>
    <property type="project" value="UniProtKB-KW"/>
</dbReference>
<dbReference type="InterPro" id="IPR023365">
    <property type="entry name" value="Sortase_dom-sf"/>
</dbReference>
<evidence type="ECO:0000313" key="6">
    <source>
        <dbReference type="Proteomes" id="UP000535908"/>
    </source>
</evidence>
<dbReference type="EMBL" id="JAARWN010000031">
    <property type="protein sequence ID" value="MBC1937920.1"/>
    <property type="molecule type" value="Genomic_DNA"/>
</dbReference>
<evidence type="ECO:0000313" key="5">
    <source>
        <dbReference type="EMBL" id="MBC1937920.1"/>
    </source>
</evidence>
<dbReference type="RefSeq" id="WP_185528085.1">
    <property type="nucleotide sequence ID" value="NZ_JAARWN010000031.1"/>
</dbReference>
<organism evidence="5 6">
    <name type="scientific">Listeria grandensis</name>
    <dbReference type="NCBI Taxonomy" id="1494963"/>
    <lineage>
        <taxon>Bacteria</taxon>
        <taxon>Bacillati</taxon>
        <taxon>Bacillota</taxon>
        <taxon>Bacilli</taxon>
        <taxon>Bacillales</taxon>
        <taxon>Listeriaceae</taxon>
        <taxon>Listeria</taxon>
    </lineage>
</organism>
<evidence type="ECO:0000256" key="1">
    <source>
        <dbReference type="ARBA" id="ARBA00022670"/>
    </source>
</evidence>
<dbReference type="GO" id="GO:0008234">
    <property type="term" value="F:cysteine-type peptidase activity"/>
    <property type="evidence" value="ECO:0007669"/>
    <property type="project" value="UniProtKB-KW"/>
</dbReference>
<sequence>MRKWLVILGTVLLFLGVITLVVWPSVKDNMIEDTASPTAVPAEKKGKEALIQLVANNKKKAVDFTVKDVQRPTVKAVLAAQKNKEQKEAALVGNIKIASVGLDLDILQGTTTQNLLYGATTIREDQVMGQGNYVLLGHHMKRDSLLFSPLMNVKNGAVIVISDYDKSYRYKVNDIQVVNEDEAHVMEETEDNRLTLITCDKSTETDKRLVITATLIP</sequence>
<keyword evidence="3" id="KW-0788">Thiol protease</keyword>
<proteinExistence type="predicted"/>
<dbReference type="Gene3D" id="2.40.260.10">
    <property type="entry name" value="Sortase"/>
    <property type="match status" value="1"/>
</dbReference>